<feature type="signal peptide" evidence="2">
    <location>
        <begin position="1"/>
        <end position="30"/>
    </location>
</feature>
<reference evidence="3" key="1">
    <citation type="submission" date="2023-03" db="EMBL/GenBank/DDBJ databases">
        <authorList>
            <person name="Julca I."/>
        </authorList>
    </citation>
    <scope>NUCLEOTIDE SEQUENCE</scope>
</reference>
<keyword evidence="2" id="KW-0732">Signal</keyword>
<evidence type="ECO:0000313" key="3">
    <source>
        <dbReference type="EMBL" id="CAI9089073.1"/>
    </source>
</evidence>
<feature type="compositionally biased region" description="Gly residues" evidence="1">
    <location>
        <begin position="66"/>
        <end position="75"/>
    </location>
</feature>
<protein>
    <submittedName>
        <fullName evidence="3">OLC1v1023574C1</fullName>
    </submittedName>
</protein>
<dbReference type="InterPro" id="IPR039923">
    <property type="entry name" value="Protodermal_1"/>
</dbReference>
<feature type="compositionally biased region" description="Low complexity" evidence="1">
    <location>
        <begin position="140"/>
        <end position="154"/>
    </location>
</feature>
<dbReference type="PANTHER" id="PTHR33210">
    <property type="entry name" value="PROTODERMAL FACTOR 1"/>
    <property type="match status" value="1"/>
</dbReference>
<accession>A0AAV1C1N6</accession>
<feature type="compositionally biased region" description="Low complexity" evidence="1">
    <location>
        <begin position="76"/>
        <end position="97"/>
    </location>
</feature>
<feature type="chain" id="PRO_5043550144" evidence="2">
    <location>
        <begin position="31"/>
        <end position="282"/>
    </location>
</feature>
<keyword evidence="4" id="KW-1185">Reference proteome</keyword>
<evidence type="ECO:0000256" key="1">
    <source>
        <dbReference type="SAM" id="MobiDB-lite"/>
    </source>
</evidence>
<evidence type="ECO:0000256" key="2">
    <source>
        <dbReference type="SAM" id="SignalP"/>
    </source>
</evidence>
<feature type="region of interest" description="Disordered" evidence="1">
    <location>
        <begin position="40"/>
        <end position="161"/>
    </location>
</feature>
<dbReference type="EMBL" id="OX459118">
    <property type="protein sequence ID" value="CAI9089073.1"/>
    <property type="molecule type" value="Genomic_DNA"/>
</dbReference>
<evidence type="ECO:0000313" key="4">
    <source>
        <dbReference type="Proteomes" id="UP001161247"/>
    </source>
</evidence>
<dbReference type="AlphaFoldDB" id="A0AAV1C1N6"/>
<feature type="compositionally biased region" description="Pro residues" evidence="1">
    <location>
        <begin position="116"/>
        <end position="139"/>
    </location>
</feature>
<organism evidence="3 4">
    <name type="scientific">Oldenlandia corymbosa var. corymbosa</name>
    <dbReference type="NCBI Taxonomy" id="529605"/>
    <lineage>
        <taxon>Eukaryota</taxon>
        <taxon>Viridiplantae</taxon>
        <taxon>Streptophyta</taxon>
        <taxon>Embryophyta</taxon>
        <taxon>Tracheophyta</taxon>
        <taxon>Spermatophyta</taxon>
        <taxon>Magnoliopsida</taxon>
        <taxon>eudicotyledons</taxon>
        <taxon>Gunneridae</taxon>
        <taxon>Pentapetalae</taxon>
        <taxon>asterids</taxon>
        <taxon>lamiids</taxon>
        <taxon>Gentianales</taxon>
        <taxon>Rubiaceae</taxon>
        <taxon>Rubioideae</taxon>
        <taxon>Spermacoceae</taxon>
        <taxon>Hedyotis-Oldenlandia complex</taxon>
        <taxon>Oldenlandia</taxon>
    </lineage>
</organism>
<name>A0AAV1C1N6_OLDCO</name>
<gene>
    <name evidence="3" type="ORF">OLC1_LOCUS1494</name>
</gene>
<feature type="compositionally biased region" description="Low complexity" evidence="1">
    <location>
        <begin position="104"/>
        <end position="115"/>
    </location>
</feature>
<dbReference type="PANTHER" id="PTHR33210:SF18">
    <property type="entry name" value="PROTODERMAL FACTOR 1"/>
    <property type="match status" value="1"/>
</dbReference>
<sequence>MKSRNQSSSLLLWAALTALISQNLLVPVFSAQATFEDQKNYYPRDPGAGTPPTPSGSTGGSPPRSSGGGGHGHGGTPPANCGNPPSGGHSTPTPSTPSGGGGYHHYSPPSTTPTTPTTPTPTTPIVPSPFFTPPTPSTPIDPGTGTPSSPGITIPSPPFPFDPNSPPFTCDFWRNHPTLIWGVLGWFGTVGGTLGGTSSGIPGFGSNMSLLQALGNTRSDGYGALYREGTAAYLNAMVNRGRGFPYTTNQVRDRFASSLRSNKAAANQARLFKLANEGRVKI</sequence>
<proteinExistence type="predicted"/>
<dbReference type="Proteomes" id="UP001161247">
    <property type="component" value="Chromosome 1"/>
</dbReference>